<reference evidence="13 14" key="1">
    <citation type="submission" date="2020-08" db="EMBL/GenBank/DDBJ databases">
        <title>Plant Genome Project.</title>
        <authorList>
            <person name="Zhang R.-G."/>
        </authorList>
    </citation>
    <scope>NUCLEOTIDE SEQUENCE [LARGE SCALE GENOMIC DNA]</scope>
    <source>
        <tissue evidence="13">Rhizome</tissue>
    </source>
</reference>
<evidence type="ECO:0000256" key="2">
    <source>
        <dbReference type="ARBA" id="ARBA00004718"/>
    </source>
</evidence>
<evidence type="ECO:0000256" key="4">
    <source>
        <dbReference type="ARBA" id="ARBA00022679"/>
    </source>
</evidence>
<dbReference type="InterPro" id="IPR004181">
    <property type="entry name" value="Znf_MIZ"/>
</dbReference>
<evidence type="ECO:0000256" key="1">
    <source>
        <dbReference type="ARBA" id="ARBA00004123"/>
    </source>
</evidence>
<evidence type="ECO:0000259" key="12">
    <source>
        <dbReference type="PROSITE" id="PS51044"/>
    </source>
</evidence>
<evidence type="ECO:0000256" key="7">
    <source>
        <dbReference type="ARBA" id="ARBA00022786"/>
    </source>
</evidence>
<dbReference type="Gene3D" id="3.30.40.10">
    <property type="entry name" value="Zinc/RING finger domain, C3HC4 (zinc finger)"/>
    <property type="match status" value="1"/>
</dbReference>
<dbReference type="GO" id="GO:0016925">
    <property type="term" value="P:protein sumoylation"/>
    <property type="evidence" value="ECO:0007669"/>
    <property type="project" value="UniProtKB-UniPathway"/>
</dbReference>
<keyword evidence="9" id="KW-0539">Nucleus</keyword>
<accession>A0A8J5FW88</accession>
<dbReference type="EMBL" id="JACMSC010000013">
    <property type="protein sequence ID" value="KAG6493252.1"/>
    <property type="molecule type" value="Genomic_DNA"/>
</dbReference>
<dbReference type="PANTHER" id="PTHR21330:SF1">
    <property type="entry name" value="E3 SUMO-PROTEIN LIGASE NSE2"/>
    <property type="match status" value="1"/>
</dbReference>
<keyword evidence="4" id="KW-0808">Transferase</keyword>
<dbReference type="Pfam" id="PF11789">
    <property type="entry name" value="zf-Nse"/>
    <property type="match status" value="1"/>
</dbReference>
<comment type="subcellular location">
    <subcellularLocation>
        <location evidence="1">Nucleus</location>
    </subcellularLocation>
</comment>
<feature type="domain" description="SP-RING-type" evidence="12">
    <location>
        <begin position="208"/>
        <end position="292"/>
    </location>
</feature>
<evidence type="ECO:0000256" key="6">
    <source>
        <dbReference type="ARBA" id="ARBA00022771"/>
    </source>
</evidence>
<dbReference type="AlphaFoldDB" id="A0A8J5FW88"/>
<evidence type="ECO:0000313" key="13">
    <source>
        <dbReference type="EMBL" id="KAG6493252.1"/>
    </source>
</evidence>
<sequence length="292" mass="32388">MEAKKATASSSAERPTSSRLQKRAPTGLELDTNIVSQQKASSAFEHREEEGGGPIPLLSPLVITPAPPLWEVTDAADEENDDSAQTNSPAEGWRHPALPLPPAEPASLAPLFEVSVSNLEGKIVALYISCNRDCCSEFNELIKEYEFEAWEAFPFSQEKLHELSEKVKVRLESQTLESLLVSDDLDYVIGKNGLKNVHHAGQPMPGEEQEDIVITSTQHNLLNMKCPLTGKPITELQNSVRWIDCKHIYEKEPVIHYISTKKPHPRCPVAATSYQVAQKFSKFDGLYATPCL</sequence>
<protein>
    <recommendedName>
        <fullName evidence="12">SP-RING-type domain-containing protein</fullName>
    </recommendedName>
</protein>
<dbReference type="GO" id="GO:0030915">
    <property type="term" value="C:Smc5-Smc6 complex"/>
    <property type="evidence" value="ECO:0007669"/>
    <property type="project" value="InterPro"/>
</dbReference>
<dbReference type="Proteomes" id="UP000734854">
    <property type="component" value="Unassembled WGS sequence"/>
</dbReference>
<organism evidence="13 14">
    <name type="scientific">Zingiber officinale</name>
    <name type="common">Ginger</name>
    <name type="synonym">Amomum zingiber</name>
    <dbReference type="NCBI Taxonomy" id="94328"/>
    <lineage>
        <taxon>Eukaryota</taxon>
        <taxon>Viridiplantae</taxon>
        <taxon>Streptophyta</taxon>
        <taxon>Embryophyta</taxon>
        <taxon>Tracheophyta</taxon>
        <taxon>Spermatophyta</taxon>
        <taxon>Magnoliopsida</taxon>
        <taxon>Liliopsida</taxon>
        <taxon>Zingiberales</taxon>
        <taxon>Zingiberaceae</taxon>
        <taxon>Zingiber</taxon>
    </lineage>
</organism>
<comment type="caution">
    <text evidence="13">The sequence shown here is derived from an EMBL/GenBank/DDBJ whole genome shotgun (WGS) entry which is preliminary data.</text>
</comment>
<feature type="compositionally biased region" description="Low complexity" evidence="11">
    <location>
        <begin position="1"/>
        <end position="12"/>
    </location>
</feature>
<dbReference type="InterPro" id="IPR013083">
    <property type="entry name" value="Znf_RING/FYVE/PHD"/>
</dbReference>
<dbReference type="GO" id="GO:0000724">
    <property type="term" value="P:double-strand break repair via homologous recombination"/>
    <property type="evidence" value="ECO:0007669"/>
    <property type="project" value="InterPro"/>
</dbReference>
<keyword evidence="14" id="KW-1185">Reference proteome</keyword>
<evidence type="ECO:0000256" key="3">
    <source>
        <dbReference type="ARBA" id="ARBA00008212"/>
    </source>
</evidence>
<dbReference type="PANTHER" id="PTHR21330">
    <property type="entry name" value="E3 SUMO-PROTEIN LIGASE NSE2"/>
    <property type="match status" value="1"/>
</dbReference>
<keyword evidence="5" id="KW-0479">Metal-binding</keyword>
<keyword evidence="6 10" id="KW-0863">Zinc-finger</keyword>
<dbReference type="UniPathway" id="UPA00886"/>
<dbReference type="PROSITE" id="PS51044">
    <property type="entry name" value="ZF_SP_RING"/>
    <property type="match status" value="1"/>
</dbReference>
<comment type="pathway">
    <text evidence="2">Protein modification; protein sumoylation.</text>
</comment>
<feature type="region of interest" description="Disordered" evidence="11">
    <location>
        <begin position="1"/>
        <end position="59"/>
    </location>
</feature>
<name>A0A8J5FW88_ZINOF</name>
<keyword evidence="8" id="KW-0862">Zinc</keyword>
<dbReference type="GO" id="GO:0005634">
    <property type="term" value="C:nucleus"/>
    <property type="evidence" value="ECO:0007669"/>
    <property type="project" value="UniProtKB-SubCell"/>
</dbReference>
<evidence type="ECO:0000256" key="5">
    <source>
        <dbReference type="ARBA" id="ARBA00022723"/>
    </source>
</evidence>
<evidence type="ECO:0000256" key="10">
    <source>
        <dbReference type="PROSITE-ProRule" id="PRU00452"/>
    </source>
</evidence>
<dbReference type="InterPro" id="IPR026846">
    <property type="entry name" value="Nse2(Mms21)"/>
</dbReference>
<gene>
    <name evidence="13" type="ORF">ZIOFF_048230</name>
</gene>
<evidence type="ECO:0000313" key="14">
    <source>
        <dbReference type="Proteomes" id="UP000734854"/>
    </source>
</evidence>
<evidence type="ECO:0000256" key="8">
    <source>
        <dbReference type="ARBA" id="ARBA00022833"/>
    </source>
</evidence>
<evidence type="ECO:0000256" key="11">
    <source>
        <dbReference type="SAM" id="MobiDB-lite"/>
    </source>
</evidence>
<dbReference type="GO" id="GO:0008270">
    <property type="term" value="F:zinc ion binding"/>
    <property type="evidence" value="ECO:0007669"/>
    <property type="project" value="UniProtKB-KW"/>
</dbReference>
<dbReference type="GO" id="GO:0061665">
    <property type="term" value="F:SUMO ligase activity"/>
    <property type="evidence" value="ECO:0007669"/>
    <property type="project" value="TreeGrafter"/>
</dbReference>
<evidence type="ECO:0000256" key="9">
    <source>
        <dbReference type="ARBA" id="ARBA00023242"/>
    </source>
</evidence>
<proteinExistence type="inferred from homology"/>
<keyword evidence="7" id="KW-0833">Ubl conjugation pathway</keyword>
<comment type="similarity">
    <text evidence="3">Belongs to the NSE2 family.</text>
</comment>